<comment type="caution">
    <text evidence="8">The sequence shown here is derived from an EMBL/GenBank/DDBJ whole genome shotgun (WGS) entry which is preliminary data.</text>
</comment>
<feature type="domain" description="Cytochrome c" evidence="7">
    <location>
        <begin position="126"/>
        <end position="209"/>
    </location>
</feature>
<evidence type="ECO:0000259" key="7">
    <source>
        <dbReference type="PROSITE" id="PS51007"/>
    </source>
</evidence>
<dbReference type="PIRSF" id="PIRSF000005">
    <property type="entry name" value="Cytochrome_c4"/>
    <property type="match status" value="1"/>
</dbReference>
<gene>
    <name evidence="8" type="ORF">NM961_18095</name>
</gene>
<dbReference type="InterPro" id="IPR050597">
    <property type="entry name" value="Cytochrome_c_Oxidase_Subunit"/>
</dbReference>
<evidence type="ECO:0000313" key="8">
    <source>
        <dbReference type="EMBL" id="MCQ4166629.1"/>
    </source>
</evidence>
<feature type="chain" id="PRO_5046585574" evidence="6">
    <location>
        <begin position="23"/>
        <end position="238"/>
    </location>
</feature>
<name>A0ABT1QWI4_9GAMM</name>
<dbReference type="InterPro" id="IPR009056">
    <property type="entry name" value="Cyt_c-like_dom"/>
</dbReference>
<keyword evidence="3 4" id="KW-0408">Iron</keyword>
<evidence type="ECO:0000256" key="4">
    <source>
        <dbReference type="PROSITE-ProRule" id="PRU00433"/>
    </source>
</evidence>
<keyword evidence="9" id="KW-1185">Reference proteome</keyword>
<evidence type="ECO:0000256" key="5">
    <source>
        <dbReference type="SAM" id="MobiDB-lite"/>
    </source>
</evidence>
<feature type="domain" description="Cytochrome c" evidence="7">
    <location>
        <begin position="22"/>
        <end position="103"/>
    </location>
</feature>
<evidence type="ECO:0000256" key="3">
    <source>
        <dbReference type="ARBA" id="ARBA00023004"/>
    </source>
</evidence>
<dbReference type="SUPFAM" id="SSF46626">
    <property type="entry name" value="Cytochrome c"/>
    <property type="match status" value="2"/>
</dbReference>
<sequence length="238" mass="25098">MRILPYLLLLLAGAAAAVPAAAQSPDGLGERLAACAACHGKSGEGMAGSEYYPHLAGKPARYLFKQLRAFRDGSRPYAQMRWLLRNMDDAYLEQIAAHFAAMPPRTRAPGAPAAVLPAATTQRALQLVREGDAAQGVPACAACHGDNLAGLEPGIPALVGLPEEYIVAQFGGWISGVRKAEQPDCMAQIARTLDPRDIRAVAAWLAQQDSDEPHRPAAAGSFVPPQACGGMPSREVQP</sequence>
<dbReference type="EMBL" id="JANFQO010000019">
    <property type="protein sequence ID" value="MCQ4166629.1"/>
    <property type="molecule type" value="Genomic_DNA"/>
</dbReference>
<evidence type="ECO:0000256" key="2">
    <source>
        <dbReference type="ARBA" id="ARBA00022723"/>
    </source>
</evidence>
<keyword evidence="2 4" id="KW-0479">Metal-binding</keyword>
<keyword evidence="6" id="KW-0732">Signal</keyword>
<evidence type="ECO:0000256" key="6">
    <source>
        <dbReference type="SAM" id="SignalP"/>
    </source>
</evidence>
<dbReference type="Pfam" id="PF00034">
    <property type="entry name" value="Cytochrom_C"/>
    <property type="match status" value="1"/>
</dbReference>
<feature type="signal peptide" evidence="6">
    <location>
        <begin position="1"/>
        <end position="22"/>
    </location>
</feature>
<keyword evidence="1 4" id="KW-0349">Heme</keyword>
<dbReference type="InterPro" id="IPR024167">
    <property type="entry name" value="Cytochrome_c4-like"/>
</dbReference>
<evidence type="ECO:0000313" key="9">
    <source>
        <dbReference type="Proteomes" id="UP001165498"/>
    </source>
</evidence>
<dbReference type="Proteomes" id="UP001165498">
    <property type="component" value="Unassembled WGS sequence"/>
</dbReference>
<reference evidence="8" key="1">
    <citation type="submission" date="2022-07" db="EMBL/GenBank/DDBJ databases">
        <title>Tahibacter sp., a new gammaproteobacterium isolated from the silt sample collected at pig farm.</title>
        <authorList>
            <person name="Chen H."/>
        </authorList>
    </citation>
    <scope>NUCLEOTIDE SEQUENCE</scope>
    <source>
        <strain evidence="8">P2K</strain>
    </source>
</reference>
<dbReference type="PANTHER" id="PTHR33751">
    <property type="entry name" value="CBB3-TYPE CYTOCHROME C OXIDASE SUBUNIT FIXP"/>
    <property type="match status" value="1"/>
</dbReference>
<dbReference type="RefSeq" id="WP_255915817.1">
    <property type="nucleotide sequence ID" value="NZ_JANFQO010000019.1"/>
</dbReference>
<dbReference type="InterPro" id="IPR036909">
    <property type="entry name" value="Cyt_c-like_dom_sf"/>
</dbReference>
<organism evidence="8 9">
    <name type="scientific">Tahibacter harae</name>
    <dbReference type="NCBI Taxonomy" id="2963937"/>
    <lineage>
        <taxon>Bacteria</taxon>
        <taxon>Pseudomonadati</taxon>
        <taxon>Pseudomonadota</taxon>
        <taxon>Gammaproteobacteria</taxon>
        <taxon>Lysobacterales</taxon>
        <taxon>Rhodanobacteraceae</taxon>
        <taxon>Tahibacter</taxon>
    </lineage>
</organism>
<evidence type="ECO:0000256" key="1">
    <source>
        <dbReference type="ARBA" id="ARBA00022617"/>
    </source>
</evidence>
<feature type="region of interest" description="Disordered" evidence="5">
    <location>
        <begin position="207"/>
        <end position="238"/>
    </location>
</feature>
<dbReference type="PANTHER" id="PTHR33751:SF11">
    <property type="entry name" value="BLL4483 PROTEIN"/>
    <property type="match status" value="1"/>
</dbReference>
<dbReference type="Gene3D" id="1.10.760.10">
    <property type="entry name" value="Cytochrome c-like domain"/>
    <property type="match status" value="2"/>
</dbReference>
<accession>A0ABT1QWI4</accession>
<protein>
    <submittedName>
        <fullName evidence="8">C-type cytochrome</fullName>
    </submittedName>
</protein>
<dbReference type="PROSITE" id="PS51007">
    <property type="entry name" value="CYTC"/>
    <property type="match status" value="2"/>
</dbReference>
<proteinExistence type="predicted"/>